<dbReference type="Proteomes" id="UP000316208">
    <property type="component" value="Unassembled WGS sequence"/>
</dbReference>
<reference evidence="1 2" key="1">
    <citation type="submission" date="2018-03" db="EMBL/GenBank/DDBJ databases">
        <title>Aerobic endospore-forming bacteria genome sequencing and assembly.</title>
        <authorList>
            <person name="Cavalcante D.A."/>
            <person name="Driks A."/>
            <person name="Putonti C."/>
            <person name="De-Souza M.T."/>
        </authorList>
    </citation>
    <scope>NUCLEOTIDE SEQUENCE [LARGE SCALE GENOMIC DNA]</scope>
    <source>
        <strain evidence="1 2">SDF0028</strain>
    </source>
</reference>
<dbReference type="RefSeq" id="WP_142546147.1">
    <property type="nucleotide sequence ID" value="NZ_SADY01000009.1"/>
</dbReference>
<name>A0ABY3AIX7_PAEPP</name>
<dbReference type="EMBL" id="SADY01000009">
    <property type="protein sequence ID" value="TQR41780.1"/>
    <property type="molecule type" value="Genomic_DNA"/>
</dbReference>
<accession>A0ABY3AIX7</accession>
<comment type="caution">
    <text evidence="1">The sequence shown here is derived from an EMBL/GenBank/DDBJ whole genome shotgun (WGS) entry which is preliminary data.</text>
</comment>
<sequence>MTINIQEIIQASQHKFGLENYRLHTQELYREVNPFNETTYYLSMEWYPPYVKESVKEDSNPEGTAVISYDLTAGQYTSVIFVQGKSYANSPSYPNINIEEIIAWIERDTELVYGKQFQLSRHQNGQYVFHECIDGTPVSPGGHIEIHFGEAGKLVQYSKYGFYASKSLIQKEAFTLSLEQVEPLAKQQLKLLEYPVYEEQRLLPLYGIEEVYVTNDGASVIPFEFIIHAGSRLNIDKVIEWEQVNTQPLEKVDIEWRETVTAEQVVSSEPHPDSFPITGVEQEKVVAAVVEGMSQLYPNDSGQWVLKTLHRHRGYIEAISREHTPSKRVFQRKLVLFIDAQRFVTVNAMDNLPFIEMLDDFQAADEVVISQDEAYVKLKKKGFIKLTPVYVYHPEQKKYVLCGKLDCAYAVNAANGEIMELNNI</sequence>
<gene>
    <name evidence="1" type="ORF">C7Y44_25005</name>
</gene>
<evidence type="ECO:0000313" key="2">
    <source>
        <dbReference type="Proteomes" id="UP000316208"/>
    </source>
</evidence>
<keyword evidence="2" id="KW-1185">Reference proteome</keyword>
<protein>
    <submittedName>
        <fullName evidence="1">Uncharacterized protein</fullName>
    </submittedName>
</protein>
<proteinExistence type="predicted"/>
<organism evidence="1 2">
    <name type="scientific">Paenibacillus popilliae</name>
    <name type="common">Bacillus popilliae</name>
    <dbReference type="NCBI Taxonomy" id="78057"/>
    <lineage>
        <taxon>Bacteria</taxon>
        <taxon>Bacillati</taxon>
        <taxon>Bacillota</taxon>
        <taxon>Bacilli</taxon>
        <taxon>Bacillales</taxon>
        <taxon>Paenibacillaceae</taxon>
        <taxon>Paenibacillus</taxon>
    </lineage>
</organism>
<evidence type="ECO:0000313" key="1">
    <source>
        <dbReference type="EMBL" id="TQR41780.1"/>
    </source>
</evidence>